<feature type="region of interest" description="Disordered" evidence="1">
    <location>
        <begin position="515"/>
        <end position="547"/>
    </location>
</feature>
<protein>
    <recommendedName>
        <fullName evidence="2">T6SS Phospholipase effector Tle1-like catalytic domain-containing protein</fullName>
    </recommendedName>
</protein>
<feature type="domain" description="T6SS Phospholipase effector Tle1-like catalytic" evidence="2">
    <location>
        <begin position="42"/>
        <end position="213"/>
    </location>
</feature>
<feature type="domain" description="T6SS Phospholipase effector Tle1-like catalytic" evidence="2">
    <location>
        <begin position="231"/>
        <end position="358"/>
    </location>
</feature>
<organism evidence="3 4">
    <name type="scientific">Burkholderia pseudomultivorans</name>
    <dbReference type="NCBI Taxonomy" id="1207504"/>
    <lineage>
        <taxon>Bacteria</taxon>
        <taxon>Pseudomonadati</taxon>
        <taxon>Pseudomonadota</taxon>
        <taxon>Betaproteobacteria</taxon>
        <taxon>Burkholderiales</taxon>
        <taxon>Burkholderiaceae</taxon>
        <taxon>Burkholderia</taxon>
        <taxon>Burkholderia cepacia complex</taxon>
    </lineage>
</organism>
<dbReference type="RefSeq" id="WP_175894660.1">
    <property type="nucleotide sequence ID" value="NZ_CADFDQ010000007.1"/>
</dbReference>
<dbReference type="PANTHER" id="PTHR33840">
    <property type="match status" value="1"/>
</dbReference>
<reference evidence="3 4" key="1">
    <citation type="submission" date="2019-06" db="EMBL/GenBank/DDBJ databases">
        <title>Evolution of Burkholderia multivorans in the lungs of Cystic Fibrosis patients.</title>
        <authorList>
            <person name="Moreira L.M."/>
        </authorList>
    </citation>
    <scope>NUCLEOTIDE SEQUENCE [LARGE SCALE GENOMIC DNA]</scope>
    <source>
        <strain evidence="3 4">VC13239</strain>
    </source>
</reference>
<evidence type="ECO:0000256" key="1">
    <source>
        <dbReference type="SAM" id="MobiDB-lite"/>
    </source>
</evidence>
<proteinExistence type="predicted"/>
<dbReference type="EMBL" id="VJSY01000020">
    <property type="protein sequence ID" value="MDR8754560.1"/>
    <property type="molecule type" value="Genomic_DNA"/>
</dbReference>
<evidence type="ECO:0000259" key="2">
    <source>
        <dbReference type="Pfam" id="PF09994"/>
    </source>
</evidence>
<dbReference type="Pfam" id="PF09994">
    <property type="entry name" value="T6SS_Tle1-like_cat"/>
    <property type="match status" value="2"/>
</dbReference>
<sequence length="731" mass="80263">MNLKWVDPMPQGGRVAGSTTALRKGRALVCDALMSCPQTLHITLFFDGTNNNDLPTNPFRDSLVRTHSNVVRLFNAALDKSEEGVFRFYIPGVGTPFKEIGELTYSTNGKSMAKGFGSRCVWGYTRVLNAIYKAIATDKTRFLIPDDKANEVCAAVADGHKLPLVGYTDRLGLAHKQAVDEGRYPQTVKKIWINVIGFSRGAACARVFVNKLINEWARDGRIGYQTGKYALNYKVNFVGLFDTVASVGPPDSTRATVDFGTFDGHFAFASDGRLDIPKEVRYCYHAFSVHEQRMSFPLDSIRSGDSYGGGVREEVAYPGVHSDVGGGYAPCEQGKGGANAKPRDDSYKLSQIPLHDMYLQALSYGVPLVDGETIKKRVDLAADFALDQSVIDAFNAWRKTVADVSSVEDALKIGLSQMLAWRTLRADIGNPQHYVTGQPFFKRAHEDRMTPHKVQQALEKAAENDPGMKKLRSQSQLIQANALSMGAGYTSYMSSQKERMAALNDAMDRRNEELCGTIAHPPDPSDPTKKPKPARPGEGPLDVTTNDQTDLRQGAEEMRLLLGYLYPDQCERWQVTRTEHPPVVIAGGQQIEVPPTLVVKHDQPGSDSPSVTLAYSGILLNTTWSTLVQRYRPKDDVMAAPLPGVKSFLLQNTSPSAVSKLPAAAIALFDDYVHDSRCWFRVPYFHEYAPGGYGFPRVVFAGGDNRKAYLGLASNAAQVDLGNGKTQAGWA</sequence>
<dbReference type="InterPro" id="IPR018712">
    <property type="entry name" value="Tle1-like_cat"/>
</dbReference>
<evidence type="ECO:0000313" key="4">
    <source>
        <dbReference type="Proteomes" id="UP001248067"/>
    </source>
</evidence>
<dbReference type="PANTHER" id="PTHR33840:SF1">
    <property type="entry name" value="TLE1 PHOSPHOLIPASE DOMAIN-CONTAINING PROTEIN"/>
    <property type="match status" value="1"/>
</dbReference>
<dbReference type="Proteomes" id="UP001248067">
    <property type="component" value="Unassembled WGS sequence"/>
</dbReference>
<evidence type="ECO:0000313" key="3">
    <source>
        <dbReference type="EMBL" id="MDR8754560.1"/>
    </source>
</evidence>
<accession>A0ABU2E3Y3</accession>
<keyword evidence="4" id="KW-1185">Reference proteome</keyword>
<gene>
    <name evidence="3" type="ORF">FEQ00_02983</name>
</gene>
<name>A0ABU2E3Y3_9BURK</name>
<comment type="caution">
    <text evidence="3">The sequence shown here is derived from an EMBL/GenBank/DDBJ whole genome shotgun (WGS) entry which is preliminary data.</text>
</comment>